<comment type="caution">
    <text evidence="2">The sequence shown here is derived from an EMBL/GenBank/DDBJ whole genome shotgun (WGS) entry which is preliminary data.</text>
</comment>
<feature type="region of interest" description="Disordered" evidence="1">
    <location>
        <begin position="644"/>
        <end position="666"/>
    </location>
</feature>
<gene>
    <name evidence="2" type="ORF">AAP_05406</name>
</gene>
<proteinExistence type="predicted"/>
<dbReference type="EMBL" id="AZGZ01000031">
    <property type="protein sequence ID" value="KZZ87702.1"/>
    <property type="molecule type" value="Genomic_DNA"/>
</dbReference>
<reference evidence="2 3" key="1">
    <citation type="journal article" date="2016" name="Genome Biol. Evol.">
        <title>Divergent and convergent evolution of fungal pathogenicity.</title>
        <authorList>
            <person name="Shang Y."/>
            <person name="Xiao G."/>
            <person name="Zheng P."/>
            <person name="Cen K."/>
            <person name="Zhan S."/>
            <person name="Wang C."/>
        </authorList>
    </citation>
    <scope>NUCLEOTIDE SEQUENCE [LARGE SCALE GENOMIC DNA]</scope>
    <source>
        <strain evidence="2 3">ARSEF 7405</strain>
    </source>
</reference>
<feature type="compositionally biased region" description="Acidic residues" evidence="1">
    <location>
        <begin position="655"/>
        <end position="666"/>
    </location>
</feature>
<dbReference type="VEuPathDB" id="FungiDB:AAP_05406"/>
<dbReference type="OrthoDB" id="4186247at2759"/>
<evidence type="ECO:0000313" key="3">
    <source>
        <dbReference type="Proteomes" id="UP000242877"/>
    </source>
</evidence>
<sequence>MVFFPSLRTPGFFNPPKVHRDPRDKEISISFNVFYGSIDGSFTPSRSDRNSNGSQSASITSPALSTFSEIGPQSYHETLHYASFKANVRSDFFSLSSNIEDKPDGTLRPSRGAAQRAVREQKSRRSASQAKEIAFLSAQFNDEILRLWKQTTDHGQCAAPFCTNTAKGLIHQPLCCSSTGYYGLTDGEDARRLMLAVARQAPELDTEAKLRGAIGASGQDAFVNGLALPVCSANGRCMKYIRLCLASFIKTQRTTSSSSVQRYDAKNGTCDYQPTPNTGTFTQGDHAQIAHIISSRRNKSHLSSNHVTRSASVDSIHVRVSVYGAFTAQLRQTIFNLHRYLRGRWDYPSITASLGNDGLPHINDFVVPLCKRNTLCEEVARIAVALFMDRQVPGGLADQVLLPALSCDTHLSQGVNLDVDEDPPKCIVKRLGECRLYDDKETQECNGAESGATLLTVDDLRKCVEDSHNWDDVQRWITDKLGIDIVIAGENDTNTQPQMITTNEVRPTSKRLNTNAGNTMSDGTKRSLSSGVKSTSVAPVKQSQYIDSRTYTYTLETNAIEFPPDGRPTWGGFPLSETSLNLLKAGAHQVKSILPVISLDMARIMEESLLDENGIRETPNKPKGNTLARRSMYVHERYLKKGMDGEKYARRTIPEDTDGDNDNAHS</sequence>
<name>A0A162IE07_9EURO</name>
<feature type="compositionally biased region" description="Basic and acidic residues" evidence="1">
    <location>
        <begin position="644"/>
        <end position="654"/>
    </location>
</feature>
<keyword evidence="3" id="KW-1185">Reference proteome</keyword>
<feature type="region of interest" description="Disordered" evidence="1">
    <location>
        <begin position="509"/>
        <end position="534"/>
    </location>
</feature>
<feature type="region of interest" description="Disordered" evidence="1">
    <location>
        <begin position="103"/>
        <end position="125"/>
    </location>
</feature>
<evidence type="ECO:0000256" key="1">
    <source>
        <dbReference type="SAM" id="MobiDB-lite"/>
    </source>
</evidence>
<feature type="region of interest" description="Disordered" evidence="1">
    <location>
        <begin position="42"/>
        <end position="62"/>
    </location>
</feature>
<organism evidence="2 3">
    <name type="scientific">Ascosphaera apis ARSEF 7405</name>
    <dbReference type="NCBI Taxonomy" id="392613"/>
    <lineage>
        <taxon>Eukaryota</taxon>
        <taxon>Fungi</taxon>
        <taxon>Dikarya</taxon>
        <taxon>Ascomycota</taxon>
        <taxon>Pezizomycotina</taxon>
        <taxon>Eurotiomycetes</taxon>
        <taxon>Eurotiomycetidae</taxon>
        <taxon>Onygenales</taxon>
        <taxon>Ascosphaeraceae</taxon>
        <taxon>Ascosphaera</taxon>
    </lineage>
</organism>
<accession>A0A162IE07</accession>
<evidence type="ECO:0000313" key="2">
    <source>
        <dbReference type="EMBL" id="KZZ87702.1"/>
    </source>
</evidence>
<dbReference type="AlphaFoldDB" id="A0A162IE07"/>
<dbReference type="Proteomes" id="UP000242877">
    <property type="component" value="Unassembled WGS sequence"/>
</dbReference>
<protein>
    <submittedName>
        <fullName evidence="2">Uncharacterized protein</fullName>
    </submittedName>
</protein>